<dbReference type="GO" id="GO:0004190">
    <property type="term" value="F:aspartic-type endopeptidase activity"/>
    <property type="evidence" value="ECO:0007669"/>
    <property type="project" value="UniProtKB-KW"/>
</dbReference>
<dbReference type="PANTHER" id="PTHR19422">
    <property type="entry name" value="GAG RETROVIRAL POLYPROTEIN"/>
    <property type="match status" value="1"/>
</dbReference>
<dbReference type="Gene3D" id="2.70.40.10">
    <property type="match status" value="1"/>
</dbReference>
<dbReference type="InterPro" id="IPR051592">
    <property type="entry name" value="HERV-K_Pro_peptidase_A2"/>
</dbReference>
<feature type="domain" description="Peptidase A2" evidence="4">
    <location>
        <begin position="148"/>
        <end position="162"/>
    </location>
</feature>
<dbReference type="SUPFAM" id="SSF50630">
    <property type="entry name" value="Acid proteases"/>
    <property type="match status" value="1"/>
</dbReference>
<proteinExistence type="predicted"/>
<dbReference type="Proteomes" id="UP000552319">
    <property type="component" value="Unassembled WGS sequence"/>
</dbReference>
<evidence type="ECO:0000256" key="2">
    <source>
        <dbReference type="ARBA" id="ARBA00022750"/>
    </source>
</evidence>
<dbReference type="InterPro" id="IPR033704">
    <property type="entry name" value="dUTPase_trimeric"/>
</dbReference>
<reference evidence="5 6" key="1">
    <citation type="submission" date="2019-09" db="EMBL/GenBank/DDBJ databases">
        <title>Bird 10,000 Genomes (B10K) Project - Family phase.</title>
        <authorList>
            <person name="Zhang G."/>
        </authorList>
    </citation>
    <scope>NUCLEOTIDE SEQUENCE [LARGE SCALE GENOMIC DNA]</scope>
    <source>
        <strain evidence="5">B10K-DU-001-31</strain>
        <tissue evidence="5">Muscle</tissue>
    </source>
</reference>
<dbReference type="Pfam" id="PF00692">
    <property type="entry name" value="dUTPase"/>
    <property type="match status" value="1"/>
</dbReference>
<dbReference type="SUPFAM" id="SSF51283">
    <property type="entry name" value="dUTPase-like"/>
    <property type="match status" value="1"/>
</dbReference>
<organism evidence="5 6">
    <name type="scientific">Quiscalus mexicanus</name>
    <name type="common">Great-tailed grackle</name>
    <name type="synonym">Cassidix mexicanus</name>
    <dbReference type="NCBI Taxonomy" id="64278"/>
    <lineage>
        <taxon>Eukaryota</taxon>
        <taxon>Metazoa</taxon>
        <taxon>Chordata</taxon>
        <taxon>Craniata</taxon>
        <taxon>Vertebrata</taxon>
        <taxon>Euteleostomi</taxon>
        <taxon>Archelosauria</taxon>
        <taxon>Archosauria</taxon>
        <taxon>Dinosauria</taxon>
        <taxon>Saurischia</taxon>
        <taxon>Theropoda</taxon>
        <taxon>Coelurosauria</taxon>
        <taxon>Aves</taxon>
        <taxon>Neognathae</taxon>
        <taxon>Neoaves</taxon>
        <taxon>Telluraves</taxon>
        <taxon>Australaves</taxon>
        <taxon>Passeriformes</taxon>
        <taxon>Passeroidea</taxon>
        <taxon>Icteridae</taxon>
        <taxon>Quiscalus</taxon>
    </lineage>
</organism>
<dbReference type="Gene3D" id="2.40.70.10">
    <property type="entry name" value="Acid Proteases"/>
    <property type="match status" value="1"/>
</dbReference>
<keyword evidence="2" id="KW-0064">Aspartyl protease</keyword>
<dbReference type="PROSITE" id="PS50175">
    <property type="entry name" value="ASP_PROT_RETROV"/>
    <property type="match status" value="1"/>
</dbReference>
<dbReference type="CDD" id="cd07557">
    <property type="entry name" value="trimeric_dUTPase"/>
    <property type="match status" value="1"/>
</dbReference>
<dbReference type="GO" id="GO:0006508">
    <property type="term" value="P:proteolysis"/>
    <property type="evidence" value="ECO:0007669"/>
    <property type="project" value="UniProtKB-KW"/>
</dbReference>
<evidence type="ECO:0000259" key="4">
    <source>
        <dbReference type="PROSITE" id="PS50175"/>
    </source>
</evidence>
<name>A0A7L2EXX2_QUIME</name>
<keyword evidence="6" id="KW-1185">Reference proteome</keyword>
<dbReference type="InterPro" id="IPR001969">
    <property type="entry name" value="Aspartic_peptidase_AS"/>
</dbReference>
<accession>A0A7L2EXX2</accession>
<dbReference type="PANTHER" id="PTHR19422:SF123">
    <property type="entry name" value="RT1 CLASS I, LOCUS CE15"/>
    <property type="match status" value="1"/>
</dbReference>
<sequence length="162" mass="17240">GSLGIDLATAVDVTLIDDKPLWIPTSINGPLHESQYQIGALLMGRSSSGLKGIIVIPGLIDADFTGEIQIVAYTMRPPLHIPKGSKIAQLVPLQNLTSQVCKTPLKEVSVQGDTSFGSTGEIVCLTLDMHNRPEQQVTMTNGSETITFRALLDTGADITIVS</sequence>
<dbReference type="InterPro" id="IPR029054">
    <property type="entry name" value="dUTPase-like"/>
</dbReference>
<evidence type="ECO:0000256" key="1">
    <source>
        <dbReference type="ARBA" id="ARBA00022670"/>
    </source>
</evidence>
<comment type="caution">
    <text evidence="5">The sequence shown here is derived from an EMBL/GenBank/DDBJ whole genome shotgun (WGS) entry which is preliminary data.</text>
</comment>
<dbReference type="EMBL" id="VWYF01003348">
    <property type="protein sequence ID" value="NXQ66230.1"/>
    <property type="molecule type" value="Genomic_DNA"/>
</dbReference>
<feature type="non-terminal residue" evidence="5">
    <location>
        <position position="1"/>
    </location>
</feature>
<dbReference type="InterPro" id="IPR021109">
    <property type="entry name" value="Peptidase_aspartic_dom_sf"/>
</dbReference>
<evidence type="ECO:0000256" key="3">
    <source>
        <dbReference type="ARBA" id="ARBA00022801"/>
    </source>
</evidence>
<evidence type="ECO:0000313" key="5">
    <source>
        <dbReference type="EMBL" id="NXQ66230.1"/>
    </source>
</evidence>
<gene>
    <name evidence="5" type="primary">Ervk9_1</name>
    <name evidence="5" type="ORF">QUIMEX_R11059</name>
</gene>
<dbReference type="PROSITE" id="PS00141">
    <property type="entry name" value="ASP_PROTEASE"/>
    <property type="match status" value="1"/>
</dbReference>
<evidence type="ECO:0000313" key="6">
    <source>
        <dbReference type="Proteomes" id="UP000552319"/>
    </source>
</evidence>
<dbReference type="AlphaFoldDB" id="A0A7L2EXX2"/>
<dbReference type="InterPro" id="IPR036157">
    <property type="entry name" value="dUTPase-like_sf"/>
</dbReference>
<keyword evidence="1" id="KW-0645">Protease</keyword>
<feature type="non-terminal residue" evidence="5">
    <location>
        <position position="162"/>
    </location>
</feature>
<protein>
    <submittedName>
        <fullName evidence="5">POK9 protein</fullName>
    </submittedName>
</protein>
<dbReference type="InterPro" id="IPR001995">
    <property type="entry name" value="Peptidase_A2_cat"/>
</dbReference>
<keyword evidence="3" id="KW-0378">Hydrolase</keyword>